<proteinExistence type="predicted"/>
<name>A0A7X1VPL2_9PROT</name>
<evidence type="ECO:0000313" key="2">
    <source>
        <dbReference type="Proteomes" id="UP000432209"/>
    </source>
</evidence>
<accession>A0A7X1VPL2</accession>
<reference evidence="1 2" key="1">
    <citation type="submission" date="2019-10" db="EMBL/GenBank/DDBJ databases">
        <title>Gluconobacter aidae sp. nov., a novel species of acetic acid bacteria isolated in Thailand.</title>
        <authorList>
            <person name="Yukphan P."/>
            <person name="Charoenyingcharoen P."/>
            <person name="Malimas S."/>
            <person name="Muramatsu Y."/>
            <person name="Nakagawa Y."/>
            <person name="Tanasupawat S."/>
            <person name="Yamada Y."/>
        </authorList>
    </citation>
    <scope>NUCLEOTIDE SEQUENCE [LARGE SCALE GENOMIC DNA]</scope>
    <source>
        <strain evidence="1 2">AC10</strain>
    </source>
</reference>
<protein>
    <submittedName>
        <fullName evidence="1">Uncharacterized protein</fullName>
    </submittedName>
</protein>
<organism evidence="1 2">
    <name type="scientific">Gluconobacter aidae</name>
    <dbReference type="NCBI Taxonomy" id="2662454"/>
    <lineage>
        <taxon>Bacteria</taxon>
        <taxon>Pseudomonadati</taxon>
        <taxon>Pseudomonadota</taxon>
        <taxon>Alphaproteobacteria</taxon>
        <taxon>Acetobacterales</taxon>
        <taxon>Acetobacteraceae</taxon>
        <taxon>Gluconobacter</taxon>
    </lineage>
</organism>
<sequence>MLALFGVRPHRSKSFRLSTDLLFVDKAKDIVGLYLNPPDHAVALCVDEKTPIQALERTQPVLPLGLGYLESVTHDYVWRGTTPLFAALDIANSQILPGKINPSSRPITPERNHLSGPLQARSSLCKTTCRTGQ</sequence>
<evidence type="ECO:0000313" key="1">
    <source>
        <dbReference type="EMBL" id="MQR99926.1"/>
    </source>
</evidence>
<keyword evidence="2" id="KW-1185">Reference proteome</keyword>
<gene>
    <name evidence="1" type="ORF">GFJ39_12160</name>
</gene>
<comment type="caution">
    <text evidence="1">The sequence shown here is derived from an EMBL/GenBank/DDBJ whole genome shotgun (WGS) entry which is preliminary data.</text>
</comment>
<dbReference type="AlphaFoldDB" id="A0A7X1VPL2"/>
<dbReference type="Proteomes" id="UP000432209">
    <property type="component" value="Unassembled WGS sequence"/>
</dbReference>
<dbReference type="EMBL" id="WIPH01000039">
    <property type="protein sequence ID" value="MQR99926.1"/>
    <property type="molecule type" value="Genomic_DNA"/>
</dbReference>
<dbReference type="RefSeq" id="WP_153431560.1">
    <property type="nucleotide sequence ID" value="NZ_WIPH01000039.1"/>
</dbReference>